<accession>A0ABR9J4S1</accession>
<proteinExistence type="predicted"/>
<keyword evidence="2" id="KW-1185">Reference proteome</keyword>
<reference evidence="1 2" key="1">
    <citation type="submission" date="2020-10" db="EMBL/GenBank/DDBJ databases">
        <title>Sequencing the genomes of 1000 actinobacteria strains.</title>
        <authorList>
            <person name="Klenk H.-P."/>
        </authorList>
    </citation>
    <scope>NUCLEOTIDE SEQUENCE [LARGE SCALE GENOMIC DNA]</scope>
    <source>
        <strain evidence="1 2">DSM 15474</strain>
    </source>
</reference>
<gene>
    <name evidence="1" type="ORF">H4W26_000743</name>
</gene>
<comment type="caution">
    <text evidence="1">The sequence shown here is derived from an EMBL/GenBank/DDBJ whole genome shotgun (WGS) entry which is preliminary data.</text>
</comment>
<sequence length="35" mass="3976">MEYRQPRFRLTRPRATALCGAAEPGASAVDRGWQR</sequence>
<evidence type="ECO:0000313" key="1">
    <source>
        <dbReference type="EMBL" id="MBE1513988.1"/>
    </source>
</evidence>
<organism evidence="1 2">
    <name type="scientific">Nesterenkonia halotolerans</name>
    <dbReference type="NCBI Taxonomy" id="225325"/>
    <lineage>
        <taxon>Bacteria</taxon>
        <taxon>Bacillati</taxon>
        <taxon>Actinomycetota</taxon>
        <taxon>Actinomycetes</taxon>
        <taxon>Micrococcales</taxon>
        <taxon>Micrococcaceae</taxon>
        <taxon>Nesterenkonia</taxon>
    </lineage>
</organism>
<dbReference type="EMBL" id="JADBEE010000001">
    <property type="protein sequence ID" value="MBE1513988.1"/>
    <property type="molecule type" value="Genomic_DNA"/>
</dbReference>
<evidence type="ECO:0000313" key="2">
    <source>
        <dbReference type="Proteomes" id="UP000636579"/>
    </source>
</evidence>
<name>A0ABR9J4S1_9MICC</name>
<protein>
    <submittedName>
        <fullName evidence="1">Uncharacterized protein</fullName>
    </submittedName>
</protein>
<dbReference type="Proteomes" id="UP000636579">
    <property type="component" value="Unassembled WGS sequence"/>
</dbReference>